<accession>A0A1V9FNV7</accession>
<evidence type="ECO:0000313" key="1">
    <source>
        <dbReference type="EMBL" id="OQP59987.1"/>
    </source>
</evidence>
<evidence type="ECO:0000313" key="2">
    <source>
        <dbReference type="Proteomes" id="UP000192796"/>
    </source>
</evidence>
<comment type="caution">
    <text evidence="1">The sequence shown here is derived from an EMBL/GenBank/DDBJ whole genome shotgun (WGS) entry which is preliminary data.</text>
</comment>
<organism evidence="1 2">
    <name type="scientific">Niastella vici</name>
    <dbReference type="NCBI Taxonomy" id="1703345"/>
    <lineage>
        <taxon>Bacteria</taxon>
        <taxon>Pseudomonadati</taxon>
        <taxon>Bacteroidota</taxon>
        <taxon>Chitinophagia</taxon>
        <taxon>Chitinophagales</taxon>
        <taxon>Chitinophagaceae</taxon>
        <taxon>Niastella</taxon>
    </lineage>
</organism>
<dbReference type="Gene3D" id="3.40.630.30">
    <property type="match status" value="1"/>
</dbReference>
<sequence>MKLITVISEIFCPAFSQQCIQIQNLQQTLQILTEHKNEIAAKERMLRNELQFIYSILIHRSGCLFRLFPMVQQESLLLAVAHNINQVNFFLYIPNQQSNEIAQAYTNVKDNTLVIHELYVSPSHSNPQIYSFLLHQIKSEAKTLGLSVIYAYQPDAVKPLTTQPSMNPL</sequence>
<dbReference type="Proteomes" id="UP000192796">
    <property type="component" value="Unassembled WGS sequence"/>
</dbReference>
<gene>
    <name evidence="1" type="ORF">A3860_35020</name>
</gene>
<proteinExistence type="predicted"/>
<reference evidence="1 2" key="1">
    <citation type="submission" date="2016-03" db="EMBL/GenBank/DDBJ databases">
        <title>Niastella vici sp. nov., isolated from farmland soil.</title>
        <authorList>
            <person name="Chen L."/>
            <person name="Wang D."/>
            <person name="Yang S."/>
            <person name="Wang G."/>
        </authorList>
    </citation>
    <scope>NUCLEOTIDE SEQUENCE [LARGE SCALE GENOMIC DNA]</scope>
    <source>
        <strain evidence="1 2">DJ57</strain>
    </source>
</reference>
<dbReference type="RefSeq" id="WP_081153700.1">
    <property type="nucleotide sequence ID" value="NZ_LVYD01000068.1"/>
</dbReference>
<dbReference type="InterPro" id="IPR016181">
    <property type="entry name" value="Acyl_CoA_acyltransferase"/>
</dbReference>
<dbReference type="STRING" id="1703345.A3860_35020"/>
<name>A0A1V9FNV7_9BACT</name>
<dbReference type="SUPFAM" id="SSF55729">
    <property type="entry name" value="Acyl-CoA N-acyltransferases (Nat)"/>
    <property type="match status" value="1"/>
</dbReference>
<keyword evidence="2" id="KW-1185">Reference proteome</keyword>
<dbReference type="EMBL" id="LVYD01000068">
    <property type="protein sequence ID" value="OQP59987.1"/>
    <property type="molecule type" value="Genomic_DNA"/>
</dbReference>
<dbReference type="AlphaFoldDB" id="A0A1V9FNV7"/>
<protein>
    <submittedName>
        <fullName evidence="1">Uncharacterized protein</fullName>
    </submittedName>
</protein>